<evidence type="ECO:0000313" key="3">
    <source>
        <dbReference type="Proteomes" id="UP000277580"/>
    </source>
</evidence>
<reference evidence="2 3" key="1">
    <citation type="journal article" date="2018" name="Nat. Ecol. Evol.">
        <title>Pezizomycetes genomes reveal the molecular basis of ectomycorrhizal truffle lifestyle.</title>
        <authorList>
            <person name="Murat C."/>
            <person name="Payen T."/>
            <person name="Noel B."/>
            <person name="Kuo A."/>
            <person name="Morin E."/>
            <person name="Chen J."/>
            <person name="Kohler A."/>
            <person name="Krizsan K."/>
            <person name="Balestrini R."/>
            <person name="Da Silva C."/>
            <person name="Montanini B."/>
            <person name="Hainaut M."/>
            <person name="Levati E."/>
            <person name="Barry K.W."/>
            <person name="Belfiori B."/>
            <person name="Cichocki N."/>
            <person name="Clum A."/>
            <person name="Dockter R.B."/>
            <person name="Fauchery L."/>
            <person name="Guy J."/>
            <person name="Iotti M."/>
            <person name="Le Tacon F."/>
            <person name="Lindquist E.A."/>
            <person name="Lipzen A."/>
            <person name="Malagnac F."/>
            <person name="Mello A."/>
            <person name="Molinier V."/>
            <person name="Miyauchi S."/>
            <person name="Poulain J."/>
            <person name="Riccioni C."/>
            <person name="Rubini A."/>
            <person name="Sitrit Y."/>
            <person name="Splivallo R."/>
            <person name="Traeger S."/>
            <person name="Wang M."/>
            <person name="Zifcakova L."/>
            <person name="Wipf D."/>
            <person name="Zambonelli A."/>
            <person name="Paolocci F."/>
            <person name="Nowrousian M."/>
            <person name="Ottonello S."/>
            <person name="Baldrian P."/>
            <person name="Spatafora J.W."/>
            <person name="Henrissat B."/>
            <person name="Nagy L.G."/>
            <person name="Aury J.M."/>
            <person name="Wincker P."/>
            <person name="Grigoriev I.V."/>
            <person name="Bonfante P."/>
            <person name="Martin F.M."/>
        </authorList>
    </citation>
    <scope>NUCLEOTIDE SEQUENCE [LARGE SCALE GENOMIC DNA]</scope>
    <source>
        <strain evidence="2 3">CCBAS932</strain>
    </source>
</reference>
<dbReference type="InParanoid" id="A0A3N4KKZ6"/>
<name>A0A3N4KKZ6_9PEZI</name>
<keyword evidence="3" id="KW-1185">Reference proteome</keyword>
<gene>
    <name evidence="2" type="ORF">P167DRAFT_576843</name>
</gene>
<dbReference type="AlphaFoldDB" id="A0A3N4KKZ6"/>
<proteinExistence type="predicted"/>
<accession>A0A3N4KKZ6</accession>
<dbReference type="OrthoDB" id="10573533at2759"/>
<dbReference type="EMBL" id="ML119147">
    <property type="protein sequence ID" value="RPB09972.1"/>
    <property type="molecule type" value="Genomic_DNA"/>
</dbReference>
<evidence type="ECO:0000313" key="2">
    <source>
        <dbReference type="EMBL" id="RPB09972.1"/>
    </source>
</evidence>
<organism evidence="2 3">
    <name type="scientific">Morchella conica CCBAS932</name>
    <dbReference type="NCBI Taxonomy" id="1392247"/>
    <lineage>
        <taxon>Eukaryota</taxon>
        <taxon>Fungi</taxon>
        <taxon>Dikarya</taxon>
        <taxon>Ascomycota</taxon>
        <taxon>Pezizomycotina</taxon>
        <taxon>Pezizomycetes</taxon>
        <taxon>Pezizales</taxon>
        <taxon>Morchellaceae</taxon>
        <taxon>Morchella</taxon>
    </lineage>
</organism>
<feature type="region of interest" description="Disordered" evidence="1">
    <location>
        <begin position="118"/>
        <end position="158"/>
    </location>
</feature>
<protein>
    <submittedName>
        <fullName evidence="2">Uncharacterized protein</fullName>
    </submittedName>
</protein>
<sequence length="158" mass="16823">MASMQYFDPNGVQLRQIDSLLLEASGLYHLDADLGNTSESHDTLDTLNGGVLRDLHTSKFNKPLILLLLTSLGQQAKLATAVSKIGDDLASLRKEITAPKAAPPTSDPRIIQKLDTLIGNANTPSPTPQAPLRPTPSAKPALPRATPTHAQCNGGLWT</sequence>
<dbReference type="Proteomes" id="UP000277580">
    <property type="component" value="Unassembled WGS sequence"/>
</dbReference>
<evidence type="ECO:0000256" key="1">
    <source>
        <dbReference type="SAM" id="MobiDB-lite"/>
    </source>
</evidence>
<feature type="compositionally biased region" description="Pro residues" evidence="1">
    <location>
        <begin position="125"/>
        <end position="134"/>
    </location>
</feature>